<keyword evidence="1" id="KW-1133">Transmembrane helix</keyword>
<evidence type="ECO:0000256" key="1">
    <source>
        <dbReference type="SAM" id="Phobius"/>
    </source>
</evidence>
<keyword evidence="3" id="KW-1185">Reference proteome</keyword>
<gene>
    <name evidence="2" type="ORF">RHGRI_026063</name>
</gene>
<accession>A0AAV6IXI7</accession>
<keyword evidence="1" id="KW-0812">Transmembrane</keyword>
<feature type="transmembrane region" description="Helical" evidence="1">
    <location>
        <begin position="53"/>
        <end position="72"/>
    </location>
</feature>
<name>A0AAV6IXI7_9ERIC</name>
<evidence type="ECO:0000313" key="3">
    <source>
        <dbReference type="Proteomes" id="UP000823749"/>
    </source>
</evidence>
<dbReference type="EMBL" id="JACTNZ010000009">
    <property type="protein sequence ID" value="KAG5531319.1"/>
    <property type="molecule type" value="Genomic_DNA"/>
</dbReference>
<dbReference type="AlphaFoldDB" id="A0AAV6IXI7"/>
<evidence type="ECO:0000313" key="2">
    <source>
        <dbReference type="EMBL" id="KAG5531319.1"/>
    </source>
</evidence>
<protein>
    <submittedName>
        <fullName evidence="2">Uncharacterized protein</fullName>
    </submittedName>
</protein>
<dbReference type="Proteomes" id="UP000823749">
    <property type="component" value="Chromosome 9"/>
</dbReference>
<proteinExistence type="predicted"/>
<comment type="caution">
    <text evidence="2">The sequence shown here is derived from an EMBL/GenBank/DDBJ whole genome shotgun (WGS) entry which is preliminary data.</text>
</comment>
<organism evidence="2 3">
    <name type="scientific">Rhododendron griersonianum</name>
    <dbReference type="NCBI Taxonomy" id="479676"/>
    <lineage>
        <taxon>Eukaryota</taxon>
        <taxon>Viridiplantae</taxon>
        <taxon>Streptophyta</taxon>
        <taxon>Embryophyta</taxon>
        <taxon>Tracheophyta</taxon>
        <taxon>Spermatophyta</taxon>
        <taxon>Magnoliopsida</taxon>
        <taxon>eudicotyledons</taxon>
        <taxon>Gunneridae</taxon>
        <taxon>Pentapetalae</taxon>
        <taxon>asterids</taxon>
        <taxon>Ericales</taxon>
        <taxon>Ericaceae</taxon>
        <taxon>Ericoideae</taxon>
        <taxon>Rhodoreae</taxon>
        <taxon>Rhododendron</taxon>
    </lineage>
</organism>
<reference evidence="2" key="1">
    <citation type="submission" date="2020-08" db="EMBL/GenBank/DDBJ databases">
        <title>Plant Genome Project.</title>
        <authorList>
            <person name="Zhang R.-G."/>
        </authorList>
    </citation>
    <scope>NUCLEOTIDE SEQUENCE</scope>
    <source>
        <strain evidence="2">WSP0</strain>
        <tissue evidence="2">Leaf</tissue>
    </source>
</reference>
<sequence length="128" mass="14411">MKYKTLNCLTGSGERMPLFDKLCASVWRIPACSRCGCCSEILISGFFWLASRFWQWLLFFGGFFEVWVAVVLRGRLVLRRGGWCGSGVVVGVAVRPPAESFLIDIRFCLTAVEDFGMPLVWLLSEICS</sequence>
<keyword evidence="1" id="KW-0472">Membrane</keyword>